<dbReference type="AlphaFoldDB" id="A0A1A8W2E5"/>
<accession>A0A1A8W2E5</accession>
<dbReference type="EMBL" id="FLQV01000681">
    <property type="protein sequence ID" value="SBS97281.1"/>
    <property type="molecule type" value="Genomic_DNA"/>
</dbReference>
<keyword evidence="2" id="KW-1133">Transmembrane helix</keyword>
<feature type="transmembrane region" description="Helical" evidence="2">
    <location>
        <begin position="15"/>
        <end position="40"/>
    </location>
</feature>
<evidence type="ECO:0000256" key="2">
    <source>
        <dbReference type="SAM" id="Phobius"/>
    </source>
</evidence>
<evidence type="ECO:0000313" key="6">
    <source>
        <dbReference type="Proteomes" id="UP000078560"/>
    </source>
</evidence>
<dbReference type="EMBL" id="FLQU01000529">
    <property type="protein sequence ID" value="SBS86937.1"/>
    <property type="molecule type" value="Genomic_DNA"/>
</dbReference>
<feature type="compositionally biased region" description="Basic and acidic residues" evidence="1">
    <location>
        <begin position="183"/>
        <end position="193"/>
    </location>
</feature>
<gene>
    <name evidence="4" type="ORF">POVCU1_036930</name>
    <name evidence="3" type="ORF">POVCU2_0040030</name>
</gene>
<proteinExistence type="predicted"/>
<feature type="transmembrane region" description="Helical" evidence="2">
    <location>
        <begin position="97"/>
        <end position="123"/>
    </location>
</feature>
<keyword evidence="2" id="KW-0472">Membrane</keyword>
<evidence type="ECO:0000313" key="4">
    <source>
        <dbReference type="EMBL" id="SBS97281.1"/>
    </source>
</evidence>
<name>A0A1A8W2E5_PLAOA</name>
<evidence type="ECO:0000256" key="1">
    <source>
        <dbReference type="SAM" id="MobiDB-lite"/>
    </source>
</evidence>
<feature type="compositionally biased region" description="Polar residues" evidence="1">
    <location>
        <begin position="147"/>
        <end position="160"/>
    </location>
</feature>
<protein>
    <submittedName>
        <fullName evidence="3">Uncharacterized protein</fullName>
    </submittedName>
</protein>
<sequence length="248" mass="27885">MNTYKNSVTYRNARIMLLIDVAAFCASSFLAFLFMTFGYFGVVARNPCPTIATVYTGAVVLDILMNVFLSYTGLNNINTFSKWDVEYWAHLVVDRKYFYMITSIVVSVCALSTLFNSLAIIYVRRFKKVVERMPVESEVGTPDINDGSISISIVEDNTPSDVPKEEEKRASRSKKSAAFSKGVNDRNVGETRRNSITISGVAPEDESIMDGNNTPNMENEGAKKEKKKNPRFCRSEVEQKAETNWINT</sequence>
<dbReference type="Proteomes" id="UP000078560">
    <property type="component" value="Unassembled WGS sequence"/>
</dbReference>
<evidence type="ECO:0000313" key="5">
    <source>
        <dbReference type="Proteomes" id="UP000078546"/>
    </source>
</evidence>
<reference evidence="5 6" key="2">
    <citation type="submission" date="2016-05" db="EMBL/GenBank/DDBJ databases">
        <authorList>
            <person name="Naeem Raeece"/>
        </authorList>
    </citation>
    <scope>NUCLEOTIDE SEQUENCE [LARGE SCALE GENOMIC DNA]</scope>
</reference>
<reference evidence="3" key="1">
    <citation type="submission" date="2016-05" db="EMBL/GenBank/DDBJ databases">
        <authorList>
            <person name="Lavstsen T."/>
            <person name="Jespersen J.S."/>
        </authorList>
    </citation>
    <scope>NUCLEOTIDE SEQUENCE [LARGE SCALE GENOMIC DNA]</scope>
</reference>
<keyword evidence="2" id="KW-0812">Transmembrane</keyword>
<dbReference type="Proteomes" id="UP000078546">
    <property type="component" value="Unassembled WGS sequence"/>
</dbReference>
<feature type="region of interest" description="Disordered" evidence="1">
    <location>
        <begin position="141"/>
        <end position="248"/>
    </location>
</feature>
<feature type="transmembrane region" description="Helical" evidence="2">
    <location>
        <begin position="52"/>
        <end position="74"/>
    </location>
</feature>
<organism evidence="3 6">
    <name type="scientific">Plasmodium ovale curtisi</name>
    <dbReference type="NCBI Taxonomy" id="864141"/>
    <lineage>
        <taxon>Eukaryota</taxon>
        <taxon>Sar</taxon>
        <taxon>Alveolata</taxon>
        <taxon>Apicomplexa</taxon>
        <taxon>Aconoidasida</taxon>
        <taxon>Haemosporida</taxon>
        <taxon>Plasmodiidae</taxon>
        <taxon>Plasmodium</taxon>
        <taxon>Plasmodium (Plasmodium)</taxon>
    </lineage>
</organism>
<evidence type="ECO:0000313" key="3">
    <source>
        <dbReference type="EMBL" id="SBS86937.1"/>
    </source>
</evidence>